<dbReference type="Pfam" id="PF00248">
    <property type="entry name" value="Aldo_ket_red"/>
    <property type="match status" value="1"/>
</dbReference>
<keyword evidence="2" id="KW-0521">NADP</keyword>
<evidence type="ECO:0000256" key="2">
    <source>
        <dbReference type="ARBA" id="ARBA00022857"/>
    </source>
</evidence>
<dbReference type="PANTHER" id="PTHR43827:SF3">
    <property type="entry name" value="NADP-DEPENDENT OXIDOREDUCTASE DOMAIN-CONTAINING PROTEIN"/>
    <property type="match status" value="1"/>
</dbReference>
<evidence type="ECO:0000256" key="1">
    <source>
        <dbReference type="ARBA" id="ARBA00007905"/>
    </source>
</evidence>
<keyword evidence="3" id="KW-0560">Oxidoreductase</keyword>
<evidence type="ECO:0000313" key="6">
    <source>
        <dbReference type="Proteomes" id="UP001176940"/>
    </source>
</evidence>
<evidence type="ECO:0000256" key="3">
    <source>
        <dbReference type="ARBA" id="ARBA00023002"/>
    </source>
</evidence>
<dbReference type="Proteomes" id="UP001176940">
    <property type="component" value="Unassembled WGS sequence"/>
</dbReference>
<feature type="domain" description="NADP-dependent oxidoreductase" evidence="4">
    <location>
        <begin position="32"/>
        <end position="88"/>
    </location>
</feature>
<comment type="similarity">
    <text evidence="1">Belongs to the aldo/keto reductase family.</text>
</comment>
<dbReference type="InterPro" id="IPR036812">
    <property type="entry name" value="NAD(P)_OxRdtase_dom_sf"/>
</dbReference>
<dbReference type="InterPro" id="IPR023210">
    <property type="entry name" value="NADP_OxRdtase_dom"/>
</dbReference>
<dbReference type="PANTHER" id="PTHR43827">
    <property type="entry name" value="2,5-DIKETO-D-GLUCONIC ACID REDUCTASE"/>
    <property type="match status" value="1"/>
</dbReference>
<dbReference type="PROSITE" id="PS00063">
    <property type="entry name" value="ALDOKETO_REDUCTASE_3"/>
    <property type="match status" value="1"/>
</dbReference>
<dbReference type="EMBL" id="CAUEEQ010042276">
    <property type="protein sequence ID" value="CAJ0956612.1"/>
    <property type="molecule type" value="Genomic_DNA"/>
</dbReference>
<dbReference type="InterPro" id="IPR020471">
    <property type="entry name" value="AKR"/>
</dbReference>
<comment type="caution">
    <text evidence="5">The sequence shown here is derived from an EMBL/GenBank/DDBJ whole genome shotgun (WGS) entry which is preliminary data.</text>
</comment>
<dbReference type="InterPro" id="IPR018170">
    <property type="entry name" value="Aldo/ket_reductase_CS"/>
</dbReference>
<protein>
    <recommendedName>
        <fullName evidence="4">NADP-dependent oxidoreductase domain-containing protein</fullName>
    </recommendedName>
</protein>
<dbReference type="SUPFAM" id="SSF51430">
    <property type="entry name" value="NAD(P)-linked oxidoreductase"/>
    <property type="match status" value="1"/>
</dbReference>
<gene>
    <name evidence="5" type="ORF">RIMI_LOCUS15613624</name>
</gene>
<organism evidence="5 6">
    <name type="scientific">Ranitomeya imitator</name>
    <name type="common">mimic poison frog</name>
    <dbReference type="NCBI Taxonomy" id="111125"/>
    <lineage>
        <taxon>Eukaryota</taxon>
        <taxon>Metazoa</taxon>
        <taxon>Chordata</taxon>
        <taxon>Craniata</taxon>
        <taxon>Vertebrata</taxon>
        <taxon>Euteleostomi</taxon>
        <taxon>Amphibia</taxon>
        <taxon>Batrachia</taxon>
        <taxon>Anura</taxon>
        <taxon>Neobatrachia</taxon>
        <taxon>Hyloidea</taxon>
        <taxon>Dendrobatidae</taxon>
        <taxon>Dendrobatinae</taxon>
        <taxon>Ranitomeya</taxon>
    </lineage>
</organism>
<keyword evidence="6" id="KW-1185">Reference proteome</keyword>
<sequence length="111" mass="12648">MGRPLETREGYSVLGQDLGPVAVTQGGPGILVAKKLNRSPAQVALRYLLQRGCVVLAKSFSPERIKQNFQVFDFELSDEDMKSLDGVNKNMRYLINDYWKESPKYPYDDEF</sequence>
<evidence type="ECO:0000259" key="4">
    <source>
        <dbReference type="Pfam" id="PF00248"/>
    </source>
</evidence>
<proteinExistence type="inferred from homology"/>
<accession>A0ABN9M2P1</accession>
<dbReference type="Gene3D" id="3.20.20.100">
    <property type="entry name" value="NADP-dependent oxidoreductase domain"/>
    <property type="match status" value="1"/>
</dbReference>
<evidence type="ECO:0000313" key="5">
    <source>
        <dbReference type="EMBL" id="CAJ0956612.1"/>
    </source>
</evidence>
<reference evidence="5" key="1">
    <citation type="submission" date="2023-07" db="EMBL/GenBank/DDBJ databases">
        <authorList>
            <person name="Stuckert A."/>
        </authorList>
    </citation>
    <scope>NUCLEOTIDE SEQUENCE</scope>
</reference>
<name>A0ABN9M2P1_9NEOB</name>